<evidence type="ECO:0000256" key="3">
    <source>
        <dbReference type="ARBA" id="ARBA00022448"/>
    </source>
</evidence>
<dbReference type="SUPFAM" id="SSF161111">
    <property type="entry name" value="Cation efflux protein transmembrane domain-like"/>
    <property type="match status" value="1"/>
</dbReference>
<dbReference type="GO" id="GO:0016020">
    <property type="term" value="C:membrane"/>
    <property type="evidence" value="ECO:0007669"/>
    <property type="project" value="UniProtKB-SubCell"/>
</dbReference>
<keyword evidence="5 7" id="KW-1133">Transmembrane helix</keyword>
<feature type="transmembrane region" description="Helical" evidence="7">
    <location>
        <begin position="121"/>
        <end position="142"/>
    </location>
</feature>
<dbReference type="Pfam" id="PF01545">
    <property type="entry name" value="Cation_efflux"/>
    <property type="match status" value="1"/>
</dbReference>
<keyword evidence="3" id="KW-0813">Transport</keyword>
<evidence type="ECO:0000256" key="4">
    <source>
        <dbReference type="ARBA" id="ARBA00022692"/>
    </source>
</evidence>
<dbReference type="SUPFAM" id="SSF160240">
    <property type="entry name" value="Cation efflux protein cytoplasmic domain-like"/>
    <property type="match status" value="1"/>
</dbReference>
<protein>
    <submittedName>
        <fullName evidence="10">Cobalt-zinc-cadmium resistance protein</fullName>
    </submittedName>
</protein>
<evidence type="ECO:0000256" key="5">
    <source>
        <dbReference type="ARBA" id="ARBA00022989"/>
    </source>
</evidence>
<dbReference type="InterPro" id="IPR050291">
    <property type="entry name" value="CDF_Transporter"/>
</dbReference>
<name>A0A3B0ZAE0_9ZZZZ</name>
<feature type="domain" description="Cation efflux protein transmembrane" evidence="8">
    <location>
        <begin position="24"/>
        <end position="216"/>
    </location>
</feature>
<dbReference type="PANTHER" id="PTHR43840:SF15">
    <property type="entry name" value="MITOCHONDRIAL METAL TRANSPORTER 1-RELATED"/>
    <property type="match status" value="1"/>
</dbReference>
<comment type="similarity">
    <text evidence="2">Belongs to the cation diffusion facilitator (CDF) transporter (TC 2.A.4) family.</text>
</comment>
<dbReference type="PANTHER" id="PTHR43840">
    <property type="entry name" value="MITOCHONDRIAL METAL TRANSPORTER 1-RELATED"/>
    <property type="match status" value="1"/>
</dbReference>
<evidence type="ECO:0000259" key="9">
    <source>
        <dbReference type="Pfam" id="PF16916"/>
    </source>
</evidence>
<dbReference type="Pfam" id="PF16916">
    <property type="entry name" value="ZT_dimer"/>
    <property type="match status" value="1"/>
</dbReference>
<feature type="transmembrane region" description="Helical" evidence="7">
    <location>
        <begin position="22"/>
        <end position="43"/>
    </location>
</feature>
<evidence type="ECO:0000259" key="8">
    <source>
        <dbReference type="Pfam" id="PF01545"/>
    </source>
</evidence>
<dbReference type="NCBIfam" id="TIGR01297">
    <property type="entry name" value="CDF"/>
    <property type="match status" value="1"/>
</dbReference>
<comment type="subcellular location">
    <subcellularLocation>
        <location evidence="1">Membrane</location>
        <topology evidence="1">Multi-pass membrane protein</topology>
    </subcellularLocation>
</comment>
<evidence type="ECO:0000256" key="2">
    <source>
        <dbReference type="ARBA" id="ARBA00008114"/>
    </source>
</evidence>
<dbReference type="EMBL" id="UOFP01000323">
    <property type="protein sequence ID" value="VAW90368.1"/>
    <property type="molecule type" value="Genomic_DNA"/>
</dbReference>
<evidence type="ECO:0000256" key="6">
    <source>
        <dbReference type="ARBA" id="ARBA00023136"/>
    </source>
</evidence>
<accession>A0A3B0ZAE0</accession>
<dbReference type="Gene3D" id="1.20.1510.10">
    <property type="entry name" value="Cation efflux protein transmembrane domain"/>
    <property type="match status" value="1"/>
</dbReference>
<dbReference type="InterPro" id="IPR027469">
    <property type="entry name" value="Cation_efflux_TMD_sf"/>
</dbReference>
<keyword evidence="4 7" id="KW-0812">Transmembrane</keyword>
<dbReference type="InterPro" id="IPR036837">
    <property type="entry name" value="Cation_efflux_CTD_sf"/>
</dbReference>
<evidence type="ECO:0000256" key="7">
    <source>
        <dbReference type="SAM" id="Phobius"/>
    </source>
</evidence>
<dbReference type="FunFam" id="1.20.1510.10:FF:000006">
    <property type="entry name" value="Divalent cation efflux transporter"/>
    <property type="match status" value="1"/>
</dbReference>
<dbReference type="AlphaFoldDB" id="A0A3B0ZAE0"/>
<proteinExistence type="inferred from homology"/>
<dbReference type="GO" id="GO:0008324">
    <property type="term" value="F:monoatomic cation transmembrane transporter activity"/>
    <property type="evidence" value="ECO:0007669"/>
    <property type="project" value="InterPro"/>
</dbReference>
<dbReference type="Gene3D" id="3.30.70.1350">
    <property type="entry name" value="Cation efflux protein, cytoplasmic domain"/>
    <property type="match status" value="1"/>
</dbReference>
<feature type="domain" description="Cation efflux protein cytoplasmic" evidence="9">
    <location>
        <begin position="221"/>
        <end position="299"/>
    </location>
</feature>
<evidence type="ECO:0000256" key="1">
    <source>
        <dbReference type="ARBA" id="ARBA00004141"/>
    </source>
</evidence>
<keyword evidence="6 7" id="KW-0472">Membrane</keyword>
<dbReference type="InterPro" id="IPR027470">
    <property type="entry name" value="Cation_efflux_CTD"/>
</dbReference>
<feature type="transmembrane region" description="Helical" evidence="7">
    <location>
        <begin position="91"/>
        <end position="109"/>
    </location>
</feature>
<dbReference type="InterPro" id="IPR058533">
    <property type="entry name" value="Cation_efflux_TM"/>
</dbReference>
<feature type="transmembrane region" description="Helical" evidence="7">
    <location>
        <begin position="163"/>
        <end position="185"/>
    </location>
</feature>
<organism evidence="10">
    <name type="scientific">hydrothermal vent metagenome</name>
    <dbReference type="NCBI Taxonomy" id="652676"/>
    <lineage>
        <taxon>unclassified sequences</taxon>
        <taxon>metagenomes</taxon>
        <taxon>ecological metagenomes</taxon>
    </lineage>
</organism>
<gene>
    <name evidence="10" type="ORF">MNBD_GAMMA18-1585</name>
</gene>
<dbReference type="InterPro" id="IPR002524">
    <property type="entry name" value="Cation_efflux"/>
</dbReference>
<sequence>MGDEHHTRLNPHDYRYQEIRKVTLIGSVIDLLLAVLKLLFGWLGQSQALIADGIHSLSDLLTDALVIYTAKHANKEPDERHPYGHGRFETIATVILGGTLILVGIGIAWDATLRLFEPESLLSPGWLALAVAALSVVLKEAIYQYTARTAKRLRSRMLHANAWHSRTDAISSIFVIIGIGGAMLGLTYLDAIAAIIVAIMIARVGWNLVWQSIQELTDEALDQEQVKAIEQCITGISSVCSLHLLRTRRMGGDALVDVHIQVEPYLSVSEGHQISEVVRSTLISQFDEISDVMVHIDPEDDEHSRSDTNLPLRNEVEKILREAWADEPESVHIKRILLHYLDNEIEVEVTFPLKILANIQDSITVNQRFSRITTQGHHISRVILGFR</sequence>
<evidence type="ECO:0000313" key="10">
    <source>
        <dbReference type="EMBL" id="VAW90368.1"/>
    </source>
</evidence>
<reference evidence="10" key="1">
    <citation type="submission" date="2018-06" db="EMBL/GenBank/DDBJ databases">
        <authorList>
            <person name="Zhirakovskaya E."/>
        </authorList>
    </citation>
    <scope>NUCLEOTIDE SEQUENCE</scope>
</reference>